<gene>
    <name evidence="2" type="ORF">BHD05_00380</name>
</gene>
<dbReference type="NCBIfam" id="TIGR03816">
    <property type="entry name" value="tadE_like_DECH"/>
    <property type="match status" value="1"/>
</dbReference>
<keyword evidence="3" id="KW-1185">Reference proteome</keyword>
<name>A0A7L5AGZ5_9MICO</name>
<dbReference type="EMBL" id="CP017146">
    <property type="protein sequence ID" value="QHO68331.1"/>
    <property type="molecule type" value="Genomic_DNA"/>
</dbReference>
<evidence type="ECO:0008006" key="4">
    <source>
        <dbReference type="Google" id="ProtNLM"/>
    </source>
</evidence>
<organism evidence="2 3">
    <name type="scientific">Marisediminicola antarctica</name>
    <dbReference type="NCBI Taxonomy" id="674079"/>
    <lineage>
        <taxon>Bacteria</taxon>
        <taxon>Bacillati</taxon>
        <taxon>Actinomycetota</taxon>
        <taxon>Actinomycetes</taxon>
        <taxon>Micrococcales</taxon>
        <taxon>Microbacteriaceae</taxon>
        <taxon>Marisediminicola</taxon>
    </lineage>
</organism>
<dbReference type="AlphaFoldDB" id="A0A7L5AGZ5"/>
<dbReference type="InterPro" id="IPR021202">
    <property type="entry name" value="Rv3654c-like"/>
</dbReference>
<proteinExistence type="predicted"/>
<keyword evidence="1" id="KW-0812">Transmembrane</keyword>
<protein>
    <recommendedName>
        <fullName evidence="4">Helicase</fullName>
    </recommendedName>
</protein>
<accession>A0A7L5AGZ5</accession>
<dbReference type="KEGG" id="mant:BHD05_00380"/>
<dbReference type="Proteomes" id="UP000464507">
    <property type="component" value="Chromosome"/>
</dbReference>
<keyword evidence="1" id="KW-1133">Transmembrane helix</keyword>
<evidence type="ECO:0000313" key="2">
    <source>
        <dbReference type="EMBL" id="QHO68331.1"/>
    </source>
</evidence>
<feature type="transmembrane region" description="Helical" evidence="1">
    <location>
        <begin position="20"/>
        <end position="42"/>
    </location>
</feature>
<evidence type="ECO:0000313" key="3">
    <source>
        <dbReference type="Proteomes" id="UP000464507"/>
    </source>
</evidence>
<evidence type="ECO:0000256" key="1">
    <source>
        <dbReference type="SAM" id="Phobius"/>
    </source>
</evidence>
<keyword evidence="1" id="KW-0472">Membrane</keyword>
<reference evidence="2 3" key="1">
    <citation type="submission" date="2016-09" db="EMBL/GenBank/DDBJ databases">
        <title>Complete genome sequence of microbes from the polar regions.</title>
        <authorList>
            <person name="Liao L."/>
            <person name="Chen B."/>
        </authorList>
    </citation>
    <scope>NUCLEOTIDE SEQUENCE [LARGE SCALE GENOMIC DNA]</scope>
    <source>
        <strain evidence="2 3">ZS314</strain>
    </source>
</reference>
<sequence>MAGSELAQVPRSERGAGSILAVAVVAGAIVTLAALAPLSLVLQAKVAAAGAADAAALAAADAAVGIVPGPPCDRAGQVATANGTTLRACQIDGVIVTVRVAVTAAGFGVGASATAGPAPR</sequence>